<reference evidence="1 2" key="1">
    <citation type="submission" date="2016-09" db="EMBL/GenBank/DDBJ databases">
        <title>Draft genome sequence for the type strain of Vulcanibacillus modesticaldus BR, a strictly anaerobic, moderately thermophilic, and nitrate-reducing bacterium from deep sea-hydrothermal vents of the Mid-Atlantic Ridge.</title>
        <authorList>
            <person name="Abin C.A."/>
            <person name="Hollibaugh J.T."/>
        </authorList>
    </citation>
    <scope>NUCLEOTIDE SEQUENCE [LARGE SCALE GENOMIC DNA]</scope>
    <source>
        <strain evidence="1 2">BR</strain>
    </source>
</reference>
<name>A0A1D2YT96_9BACI</name>
<dbReference type="RefSeq" id="WP_069657239.1">
    <property type="nucleotide sequence ID" value="NZ_MIJF01000046.1"/>
</dbReference>
<accession>A0A1D2YT96</accession>
<comment type="caution">
    <text evidence="1">The sequence shown here is derived from an EMBL/GenBank/DDBJ whole genome shotgun (WGS) entry which is preliminary data.</text>
</comment>
<dbReference type="STRING" id="337097.BHF71_02965"/>
<dbReference type="Proteomes" id="UP000243739">
    <property type="component" value="Unassembled WGS sequence"/>
</dbReference>
<gene>
    <name evidence="1" type="ORF">BHF71_02965</name>
</gene>
<protein>
    <submittedName>
        <fullName evidence="1">Uncharacterized protein</fullName>
    </submittedName>
</protein>
<dbReference type="EMBL" id="MIJF01000046">
    <property type="protein sequence ID" value="OEF98903.1"/>
    <property type="molecule type" value="Genomic_DNA"/>
</dbReference>
<evidence type="ECO:0000313" key="1">
    <source>
        <dbReference type="EMBL" id="OEF98903.1"/>
    </source>
</evidence>
<evidence type="ECO:0000313" key="2">
    <source>
        <dbReference type="Proteomes" id="UP000243739"/>
    </source>
</evidence>
<keyword evidence="2" id="KW-1185">Reference proteome</keyword>
<dbReference type="AlphaFoldDB" id="A0A1D2YT96"/>
<organism evidence="1 2">
    <name type="scientific">Vulcanibacillus modesticaldus</name>
    <dbReference type="NCBI Taxonomy" id="337097"/>
    <lineage>
        <taxon>Bacteria</taxon>
        <taxon>Bacillati</taxon>
        <taxon>Bacillota</taxon>
        <taxon>Bacilli</taxon>
        <taxon>Bacillales</taxon>
        <taxon>Bacillaceae</taxon>
        <taxon>Vulcanibacillus</taxon>
    </lineage>
</organism>
<proteinExistence type="predicted"/>
<sequence>MSTTLVFKVRSAQHKKDIISVPKNIYNQLTKSEYVILKIGQFEKKVVCLVNKTVNKVIIPHSFLNEIEIPEGTETNILIKDNTIRFGPVIGVFIRRSYARSLLKQKMSFRTKETISANHEVKTIFYYFCDLDVDFSQNKINGIFLMHKKVFLKEEFYHFQMFCTIKGQEMQLIAK</sequence>